<comment type="function">
    <text evidence="3">Required for a late step of 50S ribosomal subunit assembly. Has GTPase activity.</text>
</comment>
<dbReference type="EMBL" id="CP014230">
    <property type="protein sequence ID" value="AMD93494.1"/>
    <property type="molecule type" value="Genomic_DNA"/>
</dbReference>
<proteinExistence type="inferred from homology"/>
<dbReference type="InterPro" id="IPR027417">
    <property type="entry name" value="P-loop_NTPase"/>
</dbReference>
<evidence type="ECO:0000256" key="1">
    <source>
        <dbReference type="ARBA" id="ARBA00022741"/>
    </source>
</evidence>
<dbReference type="InterPro" id="IPR023179">
    <property type="entry name" value="GTP-bd_ortho_bundle_sf"/>
</dbReference>
<protein>
    <recommendedName>
        <fullName evidence="3">Ribosome biogenesis GTPase A</fullName>
    </recommendedName>
</protein>
<dbReference type="NCBIfam" id="TIGR03596">
    <property type="entry name" value="GTPase_YlqF"/>
    <property type="match status" value="1"/>
</dbReference>
<dbReference type="AlphaFoldDB" id="A0A0X8JR71"/>
<evidence type="ECO:0000256" key="4">
    <source>
        <dbReference type="PIRSR" id="PIRSR006230-1"/>
    </source>
</evidence>
<dbReference type="Gene3D" id="1.10.1580.10">
    <property type="match status" value="1"/>
</dbReference>
<feature type="binding site" evidence="4">
    <location>
        <begin position="123"/>
        <end position="128"/>
    </location>
    <ligand>
        <name>GTP</name>
        <dbReference type="ChEBI" id="CHEBI:37565"/>
    </ligand>
</feature>
<dbReference type="Gene3D" id="3.40.50.300">
    <property type="entry name" value="P-loop containing nucleotide triphosphate hydrolases"/>
    <property type="match status" value="1"/>
</dbReference>
<dbReference type="STRING" id="888061.AXF15_10555"/>
<evidence type="ECO:0000256" key="3">
    <source>
        <dbReference type="PIRNR" id="PIRNR006230"/>
    </source>
</evidence>
<reference evidence="7" key="1">
    <citation type="submission" date="2016-02" db="EMBL/GenBank/DDBJ databases">
        <authorList>
            <person name="Holder M.E."/>
            <person name="Ajami N.J."/>
            <person name="Petrosino J.F."/>
        </authorList>
    </citation>
    <scope>NUCLEOTIDE SEQUENCE [LARGE SCALE GENOMIC DNA]</scope>
    <source>
        <strain evidence="7">DSM 12838</strain>
    </source>
</reference>
<dbReference type="PANTHER" id="PTHR45782:SF4">
    <property type="entry name" value="MITOCHONDRIAL RIBOSOME-ASSOCIATED GTPASE 1"/>
    <property type="match status" value="1"/>
</dbReference>
<dbReference type="RefSeq" id="WP_066607118.1">
    <property type="nucleotide sequence ID" value="NZ_CP014230.1"/>
</dbReference>
<dbReference type="InterPro" id="IPR006073">
    <property type="entry name" value="GTP-bd"/>
</dbReference>
<gene>
    <name evidence="6" type="ORF">AXF15_10555</name>
</gene>
<feature type="binding site" evidence="4">
    <location>
        <begin position="58"/>
        <end position="61"/>
    </location>
    <ligand>
        <name>GTP</name>
        <dbReference type="ChEBI" id="CHEBI:37565"/>
    </ligand>
</feature>
<evidence type="ECO:0000313" key="6">
    <source>
        <dbReference type="EMBL" id="AMD93494.1"/>
    </source>
</evidence>
<dbReference type="Pfam" id="PF01926">
    <property type="entry name" value="MMR_HSR1"/>
    <property type="match status" value="1"/>
</dbReference>
<evidence type="ECO:0000256" key="2">
    <source>
        <dbReference type="ARBA" id="ARBA00023134"/>
    </source>
</evidence>
<comment type="similarity">
    <text evidence="3">Belongs to the TRAFAC class YlqF/YawG GTPase family. MTG1 subfamily.</text>
</comment>
<feature type="binding site" evidence="4">
    <location>
        <position position="167"/>
    </location>
    <ligand>
        <name>GTP</name>
        <dbReference type="ChEBI" id="CHEBI:37565"/>
    </ligand>
</feature>
<dbReference type="CDD" id="cd01856">
    <property type="entry name" value="YlqF"/>
    <property type="match status" value="1"/>
</dbReference>
<dbReference type="GO" id="GO:0005737">
    <property type="term" value="C:cytoplasm"/>
    <property type="evidence" value="ECO:0007669"/>
    <property type="project" value="UniProtKB-SubCell"/>
</dbReference>
<dbReference type="OrthoDB" id="9779790at2"/>
<evidence type="ECO:0000259" key="5">
    <source>
        <dbReference type="Pfam" id="PF01926"/>
    </source>
</evidence>
<feature type="domain" description="G" evidence="5">
    <location>
        <begin position="116"/>
        <end position="176"/>
    </location>
</feature>
<keyword evidence="7" id="KW-1185">Reference proteome</keyword>
<accession>A0A0X8JR71</accession>
<dbReference type="GO" id="GO:0005525">
    <property type="term" value="F:GTP binding"/>
    <property type="evidence" value="ECO:0007669"/>
    <property type="project" value="UniProtKB-KW"/>
</dbReference>
<dbReference type="KEGG" id="doa:AXF15_10555"/>
<dbReference type="PANTHER" id="PTHR45782">
    <property type="entry name" value="MITOCHONDRIAL RIBOSOME-ASSOCIATED GTPASE 1"/>
    <property type="match status" value="1"/>
</dbReference>
<keyword evidence="3" id="KW-0963">Cytoplasm</keyword>
<name>A0A0X8JR71_9BACT</name>
<dbReference type="InterPro" id="IPR016478">
    <property type="entry name" value="GTPase_MTG1"/>
</dbReference>
<dbReference type="Proteomes" id="UP000063964">
    <property type="component" value="Chromosome"/>
</dbReference>
<dbReference type="InterPro" id="IPR019991">
    <property type="entry name" value="GTP-bd_ribosome_bgen"/>
</dbReference>
<dbReference type="GO" id="GO:0003924">
    <property type="term" value="F:GTPase activity"/>
    <property type="evidence" value="ECO:0007669"/>
    <property type="project" value="TreeGrafter"/>
</dbReference>
<evidence type="ECO:0000313" key="7">
    <source>
        <dbReference type="Proteomes" id="UP000063964"/>
    </source>
</evidence>
<dbReference type="GO" id="GO:0006412">
    <property type="term" value="P:translation"/>
    <property type="evidence" value="ECO:0007669"/>
    <property type="project" value="TreeGrafter"/>
</dbReference>
<comment type="subcellular location">
    <subcellularLocation>
        <location evidence="3">Cytoplasm</location>
    </subcellularLocation>
</comment>
<sequence length="281" mass="30628">MSIQWFPGHMHRARKQIAQIMGKVDVVIEVLDARLPGYSENPMLAELRGDRPCLKVLNKSDLADPAVTEAWKKHYRLTGAEPLEIVGTNPKDCREIISLLTRIGPRRNLLMQPLNCLIVGIPNVGKSTLMNTLVGRKVARAANQAAITTKQKRVHLSDEITLYDTPGVLWPKIGDAQASYMLAGSGAVRETAMDNAEVAVGVAAYLLEEYPALLRERYSLAELPEAGPEAGTALVRTVGQKRGCLVRGGEVDLDRAAGILLNELRAGKIGRISLQRPPASE</sequence>
<keyword evidence="2 3" id="KW-0342">GTP-binding</keyword>
<organism evidence="6 7">
    <name type="scientific">Desulfomicrobium orale DSM 12838</name>
    <dbReference type="NCBI Taxonomy" id="888061"/>
    <lineage>
        <taxon>Bacteria</taxon>
        <taxon>Pseudomonadati</taxon>
        <taxon>Thermodesulfobacteriota</taxon>
        <taxon>Desulfovibrionia</taxon>
        <taxon>Desulfovibrionales</taxon>
        <taxon>Desulfomicrobiaceae</taxon>
        <taxon>Desulfomicrobium</taxon>
    </lineage>
</organism>
<keyword evidence="1 3" id="KW-0547">Nucleotide-binding</keyword>
<dbReference type="PIRSF" id="PIRSF006230">
    <property type="entry name" value="MG442"/>
    <property type="match status" value="1"/>
</dbReference>
<dbReference type="SUPFAM" id="SSF52540">
    <property type="entry name" value="P-loop containing nucleoside triphosphate hydrolases"/>
    <property type="match status" value="1"/>
</dbReference>